<gene>
    <name evidence="1" type="ORF">CRI88_12115</name>
</gene>
<dbReference type="Proteomes" id="UP000234956">
    <property type="component" value="Unassembled WGS sequence"/>
</dbReference>
<sequence>MECKMNKSEDIMDNIDMNQKVLYRKLDHFEMERGLVLESLDIFLRWNQQTQYLSEDKLQKLWMKLVRKYKFSLDEWERTAGHTNIHAYLVKEQGHGLQKLMRFYKDRHGIKWLENAFHYGMSLLIEVGKMPGLEMFFLTNLICYRWEKDYLEDADVQQFFCHSINGKVKEVYESFRAFDQEQNLLTATTLYKLLSKYNPHFQVNSAATPEFYKELSLFVEIE</sequence>
<dbReference type="EMBL" id="PDFK01000003">
    <property type="protein sequence ID" value="PKU51447.1"/>
    <property type="molecule type" value="Genomic_DNA"/>
</dbReference>
<dbReference type="AlphaFoldDB" id="A0A2I0UZF1"/>
<organism evidence="1 2">
    <name type="scientific">Lysinibacillus fusiformis</name>
    <dbReference type="NCBI Taxonomy" id="28031"/>
    <lineage>
        <taxon>Bacteria</taxon>
        <taxon>Bacillati</taxon>
        <taxon>Bacillota</taxon>
        <taxon>Bacilli</taxon>
        <taxon>Bacillales</taxon>
        <taxon>Bacillaceae</taxon>
        <taxon>Lysinibacillus</taxon>
    </lineage>
</organism>
<comment type="caution">
    <text evidence="1">The sequence shown here is derived from an EMBL/GenBank/DDBJ whole genome shotgun (WGS) entry which is preliminary data.</text>
</comment>
<name>A0A2I0UZF1_9BACI</name>
<evidence type="ECO:0000313" key="1">
    <source>
        <dbReference type="EMBL" id="PKU51447.1"/>
    </source>
</evidence>
<proteinExistence type="predicted"/>
<evidence type="ECO:0000313" key="2">
    <source>
        <dbReference type="Proteomes" id="UP000234956"/>
    </source>
</evidence>
<reference evidence="1 2" key="1">
    <citation type="submission" date="2017-10" db="EMBL/GenBank/DDBJ databases">
        <title>Draft genome of Lysinibacillus fusiformis strain Juneja, a laboratory-derived pathogen of Drosophila melanogaster.</title>
        <authorList>
            <person name="Smith B.R."/>
            <person name="Unckless R.L."/>
        </authorList>
    </citation>
    <scope>NUCLEOTIDE SEQUENCE [LARGE SCALE GENOMIC DNA]</scope>
    <source>
        <strain evidence="1 2">Juneja</strain>
    </source>
</reference>
<protein>
    <submittedName>
        <fullName evidence="1">Uncharacterized protein</fullName>
    </submittedName>
</protein>
<accession>A0A2I0UZF1</accession>